<protein>
    <recommendedName>
        <fullName evidence="9">Protein kinase domain-containing protein</fullName>
    </recommendedName>
</protein>
<dbReference type="PANTHER" id="PTHR47983">
    <property type="entry name" value="PTO-INTERACTING PROTEIN 1-LIKE"/>
    <property type="match status" value="1"/>
</dbReference>
<evidence type="ECO:0000256" key="1">
    <source>
        <dbReference type="ARBA" id="ARBA00022553"/>
    </source>
</evidence>
<dbReference type="InterPro" id="IPR017441">
    <property type="entry name" value="Protein_kinase_ATP_BS"/>
</dbReference>
<dbReference type="SUPFAM" id="SSF56112">
    <property type="entry name" value="Protein kinase-like (PK-like)"/>
    <property type="match status" value="1"/>
</dbReference>
<dbReference type="EMBL" id="JADFTS010000004">
    <property type="protein sequence ID" value="KAF9610714.1"/>
    <property type="molecule type" value="Genomic_DNA"/>
</dbReference>
<keyword evidence="3 6" id="KW-0547">Nucleotide-binding</keyword>
<keyword evidence="5 6" id="KW-0067">ATP-binding</keyword>
<comment type="caution">
    <text evidence="7">The sequence shown here is derived from an EMBL/GenBank/DDBJ whole genome shotgun (WGS) entry which is preliminary data.</text>
</comment>
<evidence type="ECO:0000313" key="7">
    <source>
        <dbReference type="EMBL" id="KAF9610714.1"/>
    </source>
</evidence>
<reference evidence="7 8" key="1">
    <citation type="submission" date="2020-10" db="EMBL/GenBank/DDBJ databases">
        <title>The Coptis chinensis genome and diversification of protoberbering-type alkaloids.</title>
        <authorList>
            <person name="Wang B."/>
            <person name="Shu S."/>
            <person name="Song C."/>
            <person name="Liu Y."/>
        </authorList>
    </citation>
    <scope>NUCLEOTIDE SEQUENCE [LARGE SCALE GENOMIC DNA]</scope>
    <source>
        <strain evidence="7">HL-2020</strain>
        <tissue evidence="7">Leaf</tissue>
    </source>
</reference>
<dbReference type="GO" id="GO:0016301">
    <property type="term" value="F:kinase activity"/>
    <property type="evidence" value="ECO:0007669"/>
    <property type="project" value="UniProtKB-KW"/>
</dbReference>
<dbReference type="Gene3D" id="3.30.200.20">
    <property type="entry name" value="Phosphorylase Kinase, domain 1"/>
    <property type="match status" value="1"/>
</dbReference>
<feature type="binding site" evidence="6">
    <location>
        <position position="92"/>
    </location>
    <ligand>
        <name>ATP</name>
        <dbReference type="ChEBI" id="CHEBI:30616"/>
    </ligand>
</feature>
<evidence type="ECO:0000256" key="2">
    <source>
        <dbReference type="ARBA" id="ARBA00022679"/>
    </source>
</evidence>
<keyword evidence="4" id="KW-0418">Kinase</keyword>
<keyword evidence="2" id="KW-0808">Transferase</keyword>
<proteinExistence type="predicted"/>
<dbReference type="OrthoDB" id="1727301at2759"/>
<evidence type="ECO:0000256" key="3">
    <source>
        <dbReference type="ARBA" id="ARBA00022741"/>
    </source>
</evidence>
<name>A0A835I595_9MAGN</name>
<dbReference type="Proteomes" id="UP000631114">
    <property type="component" value="Unassembled WGS sequence"/>
</dbReference>
<gene>
    <name evidence="7" type="ORF">IFM89_024564</name>
</gene>
<accession>A0A835I595</accession>
<dbReference type="PANTHER" id="PTHR47983:SF7">
    <property type="entry name" value="PROTEIN KINASE SUPERFAMILY PROTEIN"/>
    <property type="match status" value="1"/>
</dbReference>
<dbReference type="PROSITE" id="PS00107">
    <property type="entry name" value="PROTEIN_KINASE_ATP"/>
    <property type="match status" value="1"/>
</dbReference>
<evidence type="ECO:0008006" key="9">
    <source>
        <dbReference type="Google" id="ProtNLM"/>
    </source>
</evidence>
<sequence>MQMMNPSSPTCHAANLGSLLLFIPRWGQPKTGSSQKGSKLTPASNEVPTVLTLDELKEKTNNFGSKSLIGEGRYASVYSGKLDSGKAVAIKKLDPSSISDF</sequence>
<keyword evidence="1" id="KW-0597">Phosphoprotein</keyword>
<evidence type="ECO:0000313" key="8">
    <source>
        <dbReference type="Proteomes" id="UP000631114"/>
    </source>
</evidence>
<keyword evidence="8" id="KW-1185">Reference proteome</keyword>
<dbReference type="InterPro" id="IPR052101">
    <property type="entry name" value="Plant_StressResp_Kinase"/>
</dbReference>
<evidence type="ECO:0000256" key="6">
    <source>
        <dbReference type="PROSITE-ProRule" id="PRU10141"/>
    </source>
</evidence>
<evidence type="ECO:0000256" key="4">
    <source>
        <dbReference type="ARBA" id="ARBA00022777"/>
    </source>
</evidence>
<dbReference type="InterPro" id="IPR011009">
    <property type="entry name" value="Kinase-like_dom_sf"/>
</dbReference>
<organism evidence="7 8">
    <name type="scientific">Coptis chinensis</name>
    <dbReference type="NCBI Taxonomy" id="261450"/>
    <lineage>
        <taxon>Eukaryota</taxon>
        <taxon>Viridiplantae</taxon>
        <taxon>Streptophyta</taxon>
        <taxon>Embryophyta</taxon>
        <taxon>Tracheophyta</taxon>
        <taxon>Spermatophyta</taxon>
        <taxon>Magnoliopsida</taxon>
        <taxon>Ranunculales</taxon>
        <taxon>Ranunculaceae</taxon>
        <taxon>Coptidoideae</taxon>
        <taxon>Coptis</taxon>
    </lineage>
</organism>
<dbReference type="GO" id="GO:0005524">
    <property type="term" value="F:ATP binding"/>
    <property type="evidence" value="ECO:0007669"/>
    <property type="project" value="UniProtKB-UniRule"/>
</dbReference>
<evidence type="ECO:0000256" key="5">
    <source>
        <dbReference type="ARBA" id="ARBA00022840"/>
    </source>
</evidence>
<dbReference type="AlphaFoldDB" id="A0A835I595"/>